<reference evidence="12" key="1">
    <citation type="submission" date="2017-03" db="EMBL/GenBank/DDBJ databases">
        <title>Genomes of endolithic fungi from Antarctica.</title>
        <authorList>
            <person name="Coleine C."/>
            <person name="Masonjones S."/>
            <person name="Stajich J.E."/>
        </authorList>
    </citation>
    <scope>NUCLEOTIDE SEQUENCE [LARGE SCALE GENOMIC DNA]</scope>
    <source>
        <strain evidence="12">CCFEE 5527</strain>
    </source>
</reference>
<dbReference type="InParanoid" id="A0A1V8SSP9"/>
<dbReference type="GO" id="GO:0003723">
    <property type="term" value="F:RNA binding"/>
    <property type="evidence" value="ECO:0007669"/>
    <property type="project" value="UniProtKB-KW"/>
</dbReference>
<proteinExistence type="inferred from homology"/>
<dbReference type="GO" id="GO:0000956">
    <property type="term" value="P:nuclear-transcribed mRNA catabolic process"/>
    <property type="evidence" value="ECO:0007669"/>
    <property type="project" value="InterPro"/>
</dbReference>
<dbReference type="AlphaFoldDB" id="A0A1V8SSP9"/>
<evidence type="ECO:0000256" key="2">
    <source>
        <dbReference type="ARBA" id="ARBA00006850"/>
    </source>
</evidence>
<comment type="caution">
    <text evidence="11">The sequence shown here is derived from an EMBL/GenBank/DDBJ whole genome shotgun (WGS) entry which is preliminary data.</text>
</comment>
<evidence type="ECO:0000313" key="11">
    <source>
        <dbReference type="EMBL" id="OQO02217.1"/>
    </source>
</evidence>
<accession>A0A1V8SSP9</accession>
<evidence type="ECO:0000313" key="12">
    <source>
        <dbReference type="Proteomes" id="UP000192596"/>
    </source>
</evidence>
<organism evidence="11 12">
    <name type="scientific">Cryoendolithus antarcticus</name>
    <dbReference type="NCBI Taxonomy" id="1507870"/>
    <lineage>
        <taxon>Eukaryota</taxon>
        <taxon>Fungi</taxon>
        <taxon>Dikarya</taxon>
        <taxon>Ascomycota</taxon>
        <taxon>Pezizomycotina</taxon>
        <taxon>Dothideomycetes</taxon>
        <taxon>Dothideomycetidae</taxon>
        <taxon>Cladosporiales</taxon>
        <taxon>Cladosporiaceae</taxon>
        <taxon>Cryoendolithus</taxon>
    </lineage>
</organism>
<keyword evidence="12" id="KW-1185">Reference proteome</keyword>
<evidence type="ECO:0000256" key="1">
    <source>
        <dbReference type="ARBA" id="ARBA00004123"/>
    </source>
</evidence>
<dbReference type="CDD" id="cd01723">
    <property type="entry name" value="LSm4"/>
    <property type="match status" value="1"/>
</dbReference>
<dbReference type="EMBL" id="NAJO01000028">
    <property type="protein sequence ID" value="OQO02217.1"/>
    <property type="molecule type" value="Genomic_DNA"/>
</dbReference>
<evidence type="ECO:0000256" key="5">
    <source>
        <dbReference type="ARBA" id="ARBA00022884"/>
    </source>
</evidence>
<dbReference type="FunFam" id="2.30.30.100:FF:000024">
    <property type="entry name" value="U6 snRNA-associated Sm-like protein LSm4"/>
    <property type="match status" value="1"/>
</dbReference>
<keyword evidence="6" id="KW-0508">mRNA splicing</keyword>
<dbReference type="InterPro" id="IPR001163">
    <property type="entry name" value="Sm_dom_euk/arc"/>
</dbReference>
<evidence type="ECO:0000256" key="9">
    <source>
        <dbReference type="SAM" id="MobiDB-lite"/>
    </source>
</evidence>
<feature type="region of interest" description="Disordered" evidence="9">
    <location>
        <begin position="163"/>
        <end position="192"/>
    </location>
</feature>
<dbReference type="InterPro" id="IPR047575">
    <property type="entry name" value="Sm"/>
</dbReference>
<dbReference type="PROSITE" id="PS52002">
    <property type="entry name" value="SM"/>
    <property type="match status" value="1"/>
</dbReference>
<name>A0A1V8SSP9_9PEZI</name>
<dbReference type="GO" id="GO:0005681">
    <property type="term" value="C:spliceosomal complex"/>
    <property type="evidence" value="ECO:0007669"/>
    <property type="project" value="UniProtKB-KW"/>
</dbReference>
<evidence type="ECO:0000256" key="4">
    <source>
        <dbReference type="ARBA" id="ARBA00022728"/>
    </source>
</evidence>
<keyword evidence="7" id="KW-0539">Nucleus</keyword>
<comment type="subcellular location">
    <subcellularLocation>
        <location evidence="1">Nucleus</location>
    </subcellularLocation>
</comment>
<dbReference type="STRING" id="1507870.A0A1V8SSP9"/>
<keyword evidence="3" id="KW-0507">mRNA processing</keyword>
<feature type="domain" description="Sm" evidence="10">
    <location>
        <begin position="2"/>
        <end position="75"/>
    </location>
</feature>
<dbReference type="InterPro" id="IPR034101">
    <property type="entry name" value="Lsm4"/>
</dbReference>
<dbReference type="Proteomes" id="UP000192596">
    <property type="component" value="Unassembled WGS sequence"/>
</dbReference>
<keyword evidence="8" id="KW-0687">Ribonucleoprotein</keyword>
<sequence>MLPLSLLTASQGHPMLVELKNGETLNGHLLKCDTYMNLTLKEVVQTSAEGERFWRLPECYVRGNNIKYLRVPDEIVDIVKEQQNQAQQAAQSQRGYGPLPSTYNIPPYSWGVNQYQGFGSYMPPQFPPYNLPPYNLPPYRIPPYNLPPHDWIQQHYARFGASVTPIPQSPAPPPARSGTLPDGRQYGTAPDGSLYILDTSPISYINESGRRVEVHRDQADAAAARAAYDALGGAERAEHAVLLRNQPRGPGTLVDGQG</sequence>
<dbReference type="GO" id="GO:0097525">
    <property type="term" value="C:spliceosomal snRNP complex"/>
    <property type="evidence" value="ECO:0007669"/>
    <property type="project" value="UniProtKB-ARBA"/>
</dbReference>
<dbReference type="PANTHER" id="PTHR23338">
    <property type="entry name" value="SMALL NUCLEAR RIBONUCLEOPROTEIN SM"/>
    <property type="match status" value="1"/>
</dbReference>
<evidence type="ECO:0000256" key="7">
    <source>
        <dbReference type="ARBA" id="ARBA00023242"/>
    </source>
</evidence>
<dbReference type="SUPFAM" id="SSF50182">
    <property type="entry name" value="Sm-like ribonucleoproteins"/>
    <property type="match status" value="1"/>
</dbReference>
<dbReference type="InterPro" id="IPR027141">
    <property type="entry name" value="LSm4/Sm_D1/D3"/>
</dbReference>
<evidence type="ECO:0000256" key="6">
    <source>
        <dbReference type="ARBA" id="ARBA00023187"/>
    </source>
</evidence>
<dbReference type="InterPro" id="IPR010920">
    <property type="entry name" value="LSM_dom_sf"/>
</dbReference>
<keyword evidence="5" id="KW-0694">RNA-binding</keyword>
<evidence type="ECO:0000256" key="8">
    <source>
        <dbReference type="ARBA" id="ARBA00023274"/>
    </source>
</evidence>
<protein>
    <recommendedName>
        <fullName evidence="10">Sm domain-containing protein</fullName>
    </recommendedName>
</protein>
<dbReference type="Pfam" id="PF01423">
    <property type="entry name" value="LSM"/>
    <property type="match status" value="1"/>
</dbReference>
<evidence type="ECO:0000259" key="10">
    <source>
        <dbReference type="PROSITE" id="PS52002"/>
    </source>
</evidence>
<comment type="similarity">
    <text evidence="2">Belongs to the snRNP Sm proteins family.</text>
</comment>
<dbReference type="Gene3D" id="2.30.30.100">
    <property type="match status" value="1"/>
</dbReference>
<dbReference type="SMART" id="SM00651">
    <property type="entry name" value="Sm"/>
    <property type="match status" value="1"/>
</dbReference>
<keyword evidence="4" id="KW-0747">Spliceosome</keyword>
<dbReference type="OrthoDB" id="747253at2759"/>
<dbReference type="GO" id="GO:0000398">
    <property type="term" value="P:mRNA splicing, via spliceosome"/>
    <property type="evidence" value="ECO:0007669"/>
    <property type="project" value="InterPro"/>
</dbReference>
<evidence type="ECO:0000256" key="3">
    <source>
        <dbReference type="ARBA" id="ARBA00022664"/>
    </source>
</evidence>
<gene>
    <name evidence="11" type="ORF">B0A48_11771</name>
</gene>